<dbReference type="PROSITE" id="PS50011">
    <property type="entry name" value="PROTEIN_KINASE_DOM"/>
    <property type="match status" value="1"/>
</dbReference>
<dbReference type="InterPro" id="IPR030616">
    <property type="entry name" value="Aur-like"/>
</dbReference>
<reference evidence="14" key="2">
    <citation type="submission" date="2010-07" db="EMBL/GenBank/DDBJ databases">
        <authorList>
            <consortium name="The Broad Institute Genome Sequencing Platform"/>
            <consortium name="Broad Institute Genome Sequencing Center for Infectious Disease"/>
            <person name="Ma L.-J."/>
            <person name="Dead R."/>
            <person name="Young S."/>
            <person name="Zeng Q."/>
            <person name="Koehrsen M."/>
            <person name="Alvarado L."/>
            <person name="Berlin A."/>
            <person name="Chapman S.B."/>
            <person name="Chen Z."/>
            <person name="Freedman E."/>
            <person name="Gellesch M."/>
            <person name="Goldberg J."/>
            <person name="Griggs A."/>
            <person name="Gujja S."/>
            <person name="Heilman E.R."/>
            <person name="Heiman D."/>
            <person name="Hepburn T."/>
            <person name="Howarth C."/>
            <person name="Jen D."/>
            <person name="Larson L."/>
            <person name="Mehta T."/>
            <person name="Neiman D."/>
            <person name="Pearson M."/>
            <person name="Roberts A."/>
            <person name="Saif S."/>
            <person name="Shea T."/>
            <person name="Shenoy N."/>
            <person name="Sisk P."/>
            <person name="Stolte C."/>
            <person name="Sykes S."/>
            <person name="Walk T."/>
            <person name="White J."/>
            <person name="Yandava C."/>
            <person name="Haas B."/>
            <person name="Nusbaum C."/>
            <person name="Birren B."/>
        </authorList>
    </citation>
    <scope>NUCLEOTIDE SEQUENCE</scope>
    <source>
        <strain evidence="14">R3-111a-1</strain>
    </source>
</reference>
<evidence type="ECO:0000259" key="13">
    <source>
        <dbReference type="PROSITE" id="PS50011"/>
    </source>
</evidence>
<dbReference type="VEuPathDB" id="FungiDB:GGTG_04629"/>
<evidence type="ECO:0000256" key="2">
    <source>
        <dbReference type="ARBA" id="ARBA00022527"/>
    </source>
</evidence>
<dbReference type="PROSITE" id="PS50006">
    <property type="entry name" value="FHA_DOMAIN"/>
    <property type="match status" value="1"/>
</dbReference>
<evidence type="ECO:0000256" key="6">
    <source>
        <dbReference type="ARBA" id="ARBA00022840"/>
    </source>
</evidence>
<dbReference type="Gene3D" id="2.60.200.20">
    <property type="match status" value="1"/>
</dbReference>
<dbReference type="Pfam" id="PF00069">
    <property type="entry name" value="Pkinase"/>
    <property type="match status" value="1"/>
</dbReference>
<dbReference type="RefSeq" id="XP_009220689.1">
    <property type="nucleotide sequence ID" value="XM_009222425.1"/>
</dbReference>
<dbReference type="PROSITE" id="PS00108">
    <property type="entry name" value="PROTEIN_KINASE_ST"/>
    <property type="match status" value="1"/>
</dbReference>
<dbReference type="InterPro" id="IPR008271">
    <property type="entry name" value="Ser/Thr_kinase_AS"/>
</dbReference>
<feature type="compositionally biased region" description="Basic and acidic residues" evidence="11">
    <location>
        <begin position="526"/>
        <end position="535"/>
    </location>
</feature>
<evidence type="ECO:0000256" key="4">
    <source>
        <dbReference type="ARBA" id="ARBA00022741"/>
    </source>
</evidence>
<keyword evidence="4 8" id="KW-0547">Nucleotide-binding</keyword>
<feature type="compositionally biased region" description="Low complexity" evidence="11">
    <location>
        <begin position="543"/>
        <end position="565"/>
    </location>
</feature>
<dbReference type="HOGENOM" id="CLU_017167_1_0_1"/>
<dbReference type="InterPro" id="IPR017441">
    <property type="entry name" value="Protein_kinase_ATP_BS"/>
</dbReference>
<comment type="similarity">
    <text evidence="1">Belongs to the protein kinase superfamily. CAMK Ser/Thr protein kinase family. CHEK2 subfamily.</text>
</comment>
<evidence type="ECO:0000256" key="9">
    <source>
        <dbReference type="PIRSR" id="PIRSR630616-3"/>
    </source>
</evidence>
<keyword evidence="16" id="KW-1185">Reference proteome</keyword>
<dbReference type="GO" id="GO:0051094">
    <property type="term" value="P:positive regulation of developmental process"/>
    <property type="evidence" value="ECO:0007669"/>
    <property type="project" value="UniProtKB-ARBA"/>
</dbReference>
<reference evidence="15" key="4">
    <citation type="journal article" date="2015" name="G3 (Bethesda)">
        <title>Genome sequences of three phytopathogenic species of the Magnaporthaceae family of fungi.</title>
        <authorList>
            <person name="Okagaki L.H."/>
            <person name="Nunes C.C."/>
            <person name="Sailsbery J."/>
            <person name="Clay B."/>
            <person name="Brown D."/>
            <person name="John T."/>
            <person name="Oh Y."/>
            <person name="Young N."/>
            <person name="Fitzgerald M."/>
            <person name="Haas B.J."/>
            <person name="Zeng Q."/>
            <person name="Young S."/>
            <person name="Adiconis X."/>
            <person name="Fan L."/>
            <person name="Levin J.Z."/>
            <person name="Mitchell T.K."/>
            <person name="Okubara P.A."/>
            <person name="Farman M.L."/>
            <person name="Kohn L.M."/>
            <person name="Birren B."/>
            <person name="Ma L.-J."/>
            <person name="Dean R.A."/>
        </authorList>
    </citation>
    <scope>NUCLEOTIDE SEQUENCE</scope>
    <source>
        <strain evidence="15">R3-111a-1</strain>
    </source>
</reference>
<dbReference type="OrthoDB" id="5243738at2759"/>
<evidence type="ECO:0000313" key="15">
    <source>
        <dbReference type="EnsemblFungi" id="EJT79544"/>
    </source>
</evidence>
<gene>
    <name evidence="15" type="primary">20345087</name>
    <name evidence="14" type="ORF">GGTG_04629</name>
</gene>
<sequence length="700" mass="77702">MDDRGNHDPDDGNVAAYFFPAIGTQGYYGAKQSIEALKKASPLYLRPRRQTPQPGPAGIPTRQELQQTAGRGGDKDSDLDWEPCIRVTFDSILKTRHGLRVGSSKDVEFQVPNISRRHFALTFDDSHRLVIQDLGSTDGTTVIYDKQKLGPWRDFGWVVGGPQFLQKVDEVDVRVTKMVQFRLIIPRHDYRSESYRDRVDKFRIGTTRAMDSPDYSSGSFDLSSIVPTVPQLDAPAVSPAPAPGVEVTIRKILGAGNFGEVYHVWDVRTGTEYARKEMKKAPGLDLATLVRLWKQEIGIMKKIRHKHIVSLKRWSLEPLPWLDLEYMPGGSIRDHLSSHGETAFTERECEQMLLQSLDALAYLHSHSPGCIMHRDIKPDNILILHRRKDELFIKLADFGLSNEGAERGSVLGTDRYLAPEVHEVRTFKKKRYTALVDIWSLGVVLVELLCKLPKQESSGVRWCRRIREWAGEKHGQNHLQGRRKDLLSFVLDWMLCLDTDDRKTAKKCHEEALKLWPDSNIAPESGSDRGEENRSHRAPPPETAASTAVPPPETAASPSETAAETAAEKAAETAAPPPETAASPSETEAPPYANVGVQQMLEWLHDPQGSGFYESSVGGVSNWDSGSNCISSGGNTVRNTTVEPREREDGPSGAPSREALLDEEASATRSAKRPRSTSTGPGSESPRGLSAGGSKRRREE</sequence>
<feature type="compositionally biased region" description="Low complexity" evidence="11">
    <location>
        <begin position="580"/>
        <end position="591"/>
    </location>
</feature>
<dbReference type="InterPro" id="IPR011009">
    <property type="entry name" value="Kinase-like_dom_sf"/>
</dbReference>
<keyword evidence="6 8" id="KW-0067">ATP-binding</keyword>
<reference evidence="14" key="3">
    <citation type="submission" date="2010-09" db="EMBL/GenBank/DDBJ databases">
        <title>Annotation of Gaeumannomyces graminis var. tritici R3-111a-1.</title>
        <authorList>
            <consortium name="The Broad Institute Genome Sequencing Platform"/>
            <person name="Ma L.-J."/>
            <person name="Dead R."/>
            <person name="Young S.K."/>
            <person name="Zeng Q."/>
            <person name="Gargeya S."/>
            <person name="Fitzgerald M."/>
            <person name="Haas B."/>
            <person name="Abouelleil A."/>
            <person name="Alvarado L."/>
            <person name="Arachchi H.M."/>
            <person name="Berlin A."/>
            <person name="Brown A."/>
            <person name="Chapman S.B."/>
            <person name="Chen Z."/>
            <person name="Dunbar C."/>
            <person name="Freedman E."/>
            <person name="Gearin G."/>
            <person name="Gellesch M."/>
            <person name="Goldberg J."/>
            <person name="Griggs A."/>
            <person name="Gujja S."/>
            <person name="Heiman D."/>
            <person name="Howarth C."/>
            <person name="Larson L."/>
            <person name="Lui A."/>
            <person name="MacDonald P.J.P."/>
            <person name="Mehta T."/>
            <person name="Montmayeur A."/>
            <person name="Murphy C."/>
            <person name="Neiman D."/>
            <person name="Pearson M."/>
            <person name="Priest M."/>
            <person name="Roberts A."/>
            <person name="Saif S."/>
            <person name="Shea T."/>
            <person name="Shenoy N."/>
            <person name="Sisk P."/>
            <person name="Stolte C."/>
            <person name="Sykes S."/>
            <person name="Yandava C."/>
            <person name="Wortman J."/>
            <person name="Nusbaum C."/>
            <person name="Birren B."/>
        </authorList>
    </citation>
    <scope>NUCLEOTIDE SEQUENCE</scope>
    <source>
        <strain evidence="14">R3-111a-1</strain>
    </source>
</reference>
<dbReference type="Pfam" id="PF00498">
    <property type="entry name" value="FHA"/>
    <property type="match status" value="1"/>
</dbReference>
<evidence type="ECO:0000256" key="1">
    <source>
        <dbReference type="ARBA" id="ARBA00005575"/>
    </source>
</evidence>
<dbReference type="EMBL" id="GL385396">
    <property type="protein sequence ID" value="EJT79544.1"/>
    <property type="molecule type" value="Genomic_DNA"/>
</dbReference>
<dbReference type="InterPro" id="IPR000253">
    <property type="entry name" value="FHA_dom"/>
</dbReference>
<dbReference type="PANTHER" id="PTHR24350">
    <property type="entry name" value="SERINE/THREONINE-PROTEIN KINASE IAL-RELATED"/>
    <property type="match status" value="1"/>
</dbReference>
<keyword evidence="2 14" id="KW-0723">Serine/threonine-protein kinase</keyword>
<evidence type="ECO:0000313" key="16">
    <source>
        <dbReference type="Proteomes" id="UP000006039"/>
    </source>
</evidence>
<evidence type="ECO:0000256" key="5">
    <source>
        <dbReference type="ARBA" id="ARBA00022777"/>
    </source>
</evidence>
<dbReference type="EnsemblFungi" id="EJT79544">
    <property type="protein sequence ID" value="EJT79544"/>
    <property type="gene ID" value="GGTG_04629"/>
</dbReference>
<dbReference type="Proteomes" id="UP000006039">
    <property type="component" value="Unassembled WGS sequence"/>
</dbReference>
<evidence type="ECO:0000256" key="7">
    <source>
        <dbReference type="PIRSR" id="PIRSR630616-1"/>
    </source>
</evidence>
<dbReference type="SMART" id="SM00220">
    <property type="entry name" value="S_TKc"/>
    <property type="match status" value="1"/>
</dbReference>
<evidence type="ECO:0000259" key="12">
    <source>
        <dbReference type="PROSITE" id="PS50006"/>
    </source>
</evidence>
<name>J3NTM9_GAET3</name>
<proteinExistence type="inferred from homology"/>
<feature type="binding site" evidence="8 10">
    <location>
        <position position="276"/>
    </location>
    <ligand>
        <name>ATP</name>
        <dbReference type="ChEBI" id="CHEBI:30616"/>
    </ligand>
</feature>
<dbReference type="PROSITE" id="PS00107">
    <property type="entry name" value="PROTEIN_KINASE_ATP"/>
    <property type="match status" value="1"/>
</dbReference>
<dbReference type="CDD" id="cd00060">
    <property type="entry name" value="FHA"/>
    <property type="match status" value="1"/>
</dbReference>
<dbReference type="InterPro" id="IPR000719">
    <property type="entry name" value="Prot_kinase_dom"/>
</dbReference>
<evidence type="ECO:0000256" key="10">
    <source>
        <dbReference type="PROSITE-ProRule" id="PRU10141"/>
    </source>
</evidence>
<dbReference type="InterPro" id="IPR008984">
    <property type="entry name" value="SMAD_FHA_dom_sf"/>
</dbReference>
<evidence type="ECO:0000256" key="3">
    <source>
        <dbReference type="ARBA" id="ARBA00022679"/>
    </source>
</evidence>
<reference evidence="16" key="1">
    <citation type="submission" date="2010-07" db="EMBL/GenBank/DDBJ databases">
        <title>The genome sequence of Gaeumannomyces graminis var. tritici strain R3-111a-1.</title>
        <authorList>
            <consortium name="The Broad Institute Genome Sequencing Platform"/>
            <person name="Ma L.-J."/>
            <person name="Dead R."/>
            <person name="Young S."/>
            <person name="Zeng Q."/>
            <person name="Koehrsen M."/>
            <person name="Alvarado L."/>
            <person name="Berlin A."/>
            <person name="Chapman S.B."/>
            <person name="Chen Z."/>
            <person name="Freedman E."/>
            <person name="Gellesch M."/>
            <person name="Goldberg J."/>
            <person name="Griggs A."/>
            <person name="Gujja S."/>
            <person name="Heilman E.R."/>
            <person name="Heiman D."/>
            <person name="Hepburn T."/>
            <person name="Howarth C."/>
            <person name="Jen D."/>
            <person name="Larson L."/>
            <person name="Mehta T."/>
            <person name="Neiman D."/>
            <person name="Pearson M."/>
            <person name="Roberts A."/>
            <person name="Saif S."/>
            <person name="Shea T."/>
            <person name="Shenoy N."/>
            <person name="Sisk P."/>
            <person name="Stolte C."/>
            <person name="Sykes S."/>
            <person name="Walk T."/>
            <person name="White J."/>
            <person name="Yandava C."/>
            <person name="Haas B."/>
            <person name="Nusbaum C."/>
            <person name="Birren B."/>
        </authorList>
    </citation>
    <scope>NUCLEOTIDE SEQUENCE [LARGE SCALE GENOMIC DNA]</scope>
    <source>
        <strain evidence="16">R3-111a-1</strain>
    </source>
</reference>
<feature type="domain" description="Protein kinase" evidence="13">
    <location>
        <begin position="247"/>
        <end position="512"/>
    </location>
</feature>
<evidence type="ECO:0000313" key="14">
    <source>
        <dbReference type="EMBL" id="EJT79544.1"/>
    </source>
</evidence>
<feature type="binding site" evidence="8">
    <location>
        <position position="397"/>
    </location>
    <ligand>
        <name>ATP</name>
        <dbReference type="ChEBI" id="CHEBI:30616"/>
    </ligand>
</feature>
<dbReference type="eggNOG" id="KOG0586">
    <property type="taxonomic scope" value="Eukaryota"/>
</dbReference>
<dbReference type="SUPFAM" id="SSF49879">
    <property type="entry name" value="SMAD/FHA domain"/>
    <property type="match status" value="1"/>
</dbReference>
<feature type="region of interest" description="Disordered" evidence="11">
    <location>
        <begin position="518"/>
        <end position="700"/>
    </location>
</feature>
<dbReference type="STRING" id="644352.J3NTM9"/>
<protein>
    <submittedName>
        <fullName evidence="14">Serine/threonine protein kinase</fullName>
    </submittedName>
</protein>
<feature type="domain" description="FHA" evidence="12">
    <location>
        <begin position="100"/>
        <end position="147"/>
    </location>
</feature>
<dbReference type="GO" id="GO:0005524">
    <property type="term" value="F:ATP binding"/>
    <property type="evidence" value="ECO:0007669"/>
    <property type="project" value="UniProtKB-UniRule"/>
</dbReference>
<accession>J3NTM9</accession>
<evidence type="ECO:0000256" key="8">
    <source>
        <dbReference type="PIRSR" id="PIRSR630616-2"/>
    </source>
</evidence>
<feature type="compositionally biased region" description="Polar residues" evidence="11">
    <location>
        <begin position="618"/>
        <end position="642"/>
    </location>
</feature>
<feature type="active site" description="Proton acceptor" evidence="7">
    <location>
        <position position="375"/>
    </location>
</feature>
<feature type="region of interest" description="Disordered" evidence="11">
    <location>
        <begin position="41"/>
        <end position="77"/>
    </location>
</feature>
<dbReference type="GeneID" id="20345087"/>
<reference evidence="15" key="5">
    <citation type="submission" date="2018-04" db="UniProtKB">
        <authorList>
            <consortium name="EnsemblFungi"/>
        </authorList>
    </citation>
    <scope>IDENTIFICATION</scope>
    <source>
        <strain evidence="15">R3-111a-1</strain>
    </source>
</reference>
<dbReference type="SUPFAM" id="SSF56112">
    <property type="entry name" value="Protein kinase-like (PK-like)"/>
    <property type="match status" value="1"/>
</dbReference>
<evidence type="ECO:0000256" key="11">
    <source>
        <dbReference type="SAM" id="MobiDB-lite"/>
    </source>
</evidence>
<keyword evidence="3" id="KW-0808">Transferase</keyword>
<keyword evidence="5 14" id="KW-0418">Kinase</keyword>
<feature type="cross-link" description="Glycyl lysine isopeptide (Lys-Gly) (interchain with G-Cter in SUMO2)" evidence="9">
    <location>
        <position position="377"/>
    </location>
</feature>
<dbReference type="Gene3D" id="1.10.510.10">
    <property type="entry name" value="Transferase(Phosphotransferase) domain 1"/>
    <property type="match status" value="1"/>
</dbReference>
<dbReference type="GO" id="GO:0004674">
    <property type="term" value="F:protein serine/threonine kinase activity"/>
    <property type="evidence" value="ECO:0007669"/>
    <property type="project" value="UniProtKB-KW"/>
</dbReference>
<organism evidence="14">
    <name type="scientific">Gaeumannomyces tritici (strain R3-111a-1)</name>
    <name type="common">Wheat and barley take-all root rot fungus</name>
    <name type="synonym">Gaeumannomyces graminis var. tritici</name>
    <dbReference type="NCBI Taxonomy" id="644352"/>
    <lineage>
        <taxon>Eukaryota</taxon>
        <taxon>Fungi</taxon>
        <taxon>Dikarya</taxon>
        <taxon>Ascomycota</taxon>
        <taxon>Pezizomycotina</taxon>
        <taxon>Sordariomycetes</taxon>
        <taxon>Sordariomycetidae</taxon>
        <taxon>Magnaporthales</taxon>
        <taxon>Magnaporthaceae</taxon>
        <taxon>Gaeumannomyces</taxon>
    </lineage>
</organism>
<dbReference type="AlphaFoldDB" id="J3NTM9"/>